<dbReference type="Proteomes" id="UP000316128">
    <property type="component" value="Segment"/>
</dbReference>
<gene>
    <name evidence="1" type="ORF">2L372D_041</name>
</gene>
<evidence type="ECO:0000313" key="2">
    <source>
        <dbReference type="Proteomes" id="UP000316128"/>
    </source>
</evidence>
<accession>A0A4Y5TY53</accession>
<protein>
    <submittedName>
        <fullName evidence="1">Uncharacterized protein</fullName>
    </submittedName>
</protein>
<evidence type="ECO:0000313" key="1">
    <source>
        <dbReference type="EMBL" id="QDB73955.1"/>
    </source>
</evidence>
<organism evidence="1 2">
    <name type="scientific">Aeromonas phage 2L372D</name>
    <dbReference type="NCBI Taxonomy" id="2588097"/>
    <lineage>
        <taxon>Viruses</taxon>
        <taxon>Duplodnaviria</taxon>
        <taxon>Heunggongvirae</taxon>
        <taxon>Uroviricota</taxon>
        <taxon>Caudoviricetes</taxon>
        <taxon>Plateaulakevirus</taxon>
        <taxon>Plateaulakevirus pv2L372D</taxon>
    </lineage>
</organism>
<proteinExistence type="predicted"/>
<reference evidence="1 2" key="1">
    <citation type="submission" date="2019-04" db="EMBL/GenBank/DDBJ databases">
        <title>Nine Novel Phages from a Plateau Lake in Southwest China Provide Insights into Aeromonas Phage Diversity.</title>
        <authorList>
            <person name="Xiao W."/>
            <person name="Bai M."/>
            <person name="Wang Y."/>
            <person name="Cui X."/>
        </authorList>
    </citation>
    <scope>NUCLEOTIDE SEQUENCE [LARGE SCALE GENOMIC DNA]</scope>
</reference>
<keyword evidence="2" id="KW-1185">Reference proteome</keyword>
<dbReference type="EMBL" id="MK804893">
    <property type="protein sequence ID" value="QDB73955.1"/>
    <property type="molecule type" value="Genomic_DNA"/>
</dbReference>
<sequence length="192" mass="22772">MKFKDIIENLDKSESNRDDSCTWDLSTLQLELGICQEYVQQDEKNPRLKCYWIANHYCTDTYVGFRAYFFEDKFVAQSYQPARKSGESFEWTNREDAQKVRDYIISLSLEDNDFSVKIMSDIEEEMGIGYQVQYVGELLTNDVIYNNQNVKVVKQQEVVDGKYNFHNITIEYQDGKQEEIDIREVYVPWKVV</sequence>
<name>A0A4Y5TY53_9CAUD</name>